<proteinExistence type="predicted"/>
<dbReference type="Proteomes" id="UP000321201">
    <property type="component" value="Unassembled WGS sequence"/>
</dbReference>
<dbReference type="EMBL" id="VPFL01000001">
    <property type="protein sequence ID" value="TXF13619.1"/>
    <property type="molecule type" value="Genomic_DNA"/>
</dbReference>
<gene>
    <name evidence="1" type="ORF">FR698_00425</name>
</gene>
<evidence type="ECO:0000313" key="1">
    <source>
        <dbReference type="EMBL" id="TXF13619.1"/>
    </source>
</evidence>
<dbReference type="AlphaFoldDB" id="A0A5C7EWX6"/>
<dbReference type="OrthoDB" id="250695at2"/>
<protein>
    <submittedName>
        <fullName evidence="1">Uncharacterized protein</fullName>
    </submittedName>
</protein>
<comment type="caution">
    <text evidence="1">The sequence shown here is derived from an EMBL/GenBank/DDBJ whole genome shotgun (WGS) entry which is preliminary data.</text>
</comment>
<reference evidence="1 2" key="1">
    <citation type="submission" date="2019-08" db="EMBL/GenBank/DDBJ databases">
        <title>Pelomicrobium methylotrophicum gen. nov., sp. nov. a moderately thermophilic, facultatively anaerobic, lithoautotrophic and methylotrophic bacterium isolated from a terrestrial mud volcano.</title>
        <authorList>
            <person name="Slobodkina G.B."/>
            <person name="Merkel A.Y."/>
            <person name="Slobodkin A.I."/>
        </authorList>
    </citation>
    <scope>NUCLEOTIDE SEQUENCE [LARGE SCALE GENOMIC DNA]</scope>
    <source>
        <strain evidence="1 2">SM250</strain>
    </source>
</reference>
<dbReference type="InParanoid" id="A0A5C7EWX6"/>
<sequence>MIRRLNYTGRRRIPRSHVTVRLVPAEDGGWVFDAEFDLSGFGFPSASRVFIEAYNATSYMRFPYGTVGEPLIPPDRRLTDITPTPLPKFRLKVVGSGTRKGLLLAVADKLVPLRPEEDLRHKQSLLPVVFTDLGEQVWRLDVSDWPTLELNRRIADLGEAARSGDSFLALVYPEVVRRILHEIVFVQEVTDPDWDESDWTSLWLRYVCALPGVDTPPEGSGEEARLRQEEWIDKAVQAFCRARGVRARFERAVAKAGG</sequence>
<name>A0A5C7EWX6_9PROT</name>
<dbReference type="RefSeq" id="WP_147798206.1">
    <property type="nucleotide sequence ID" value="NZ_VPFL01000001.1"/>
</dbReference>
<organism evidence="1 2">
    <name type="scientific">Pelomicrobium methylotrophicum</name>
    <dbReference type="NCBI Taxonomy" id="2602750"/>
    <lineage>
        <taxon>Bacteria</taxon>
        <taxon>Pseudomonadati</taxon>
        <taxon>Pseudomonadota</taxon>
        <taxon>Hydrogenophilia</taxon>
        <taxon>Hydrogenophilia incertae sedis</taxon>
        <taxon>Pelomicrobium</taxon>
    </lineage>
</organism>
<keyword evidence="2" id="KW-1185">Reference proteome</keyword>
<evidence type="ECO:0000313" key="2">
    <source>
        <dbReference type="Proteomes" id="UP000321201"/>
    </source>
</evidence>
<accession>A0A5C7EWX6</accession>